<feature type="coiled-coil region" evidence="1">
    <location>
        <begin position="87"/>
        <end position="114"/>
    </location>
</feature>
<sequence length="380" mass="43880">MMDQSMMVEPPSQIEQTPQDATVRLNPQGQLDSPPPTQILNIDAIPNGTHPRGHQPRHHRAQTPETQKRRSDRSEMTSPGHLAPFDWEDFEDRYEKALQEADEKEKKLLEEFAQLVKYFNVWASASSTYDNERAVKRLQTRERYVQLSERSLAQKKQHPHWTLTACKADIEAFHATHFSNHAVGLFNSQFLRPNAAHVDDSGYYYHEEEEEEEEEDDGLGYYPDGVKRTLTDEQIAIFRHSELEALRRAERKALKPEISEDPHPIELAGEEAVHTPMDNTTSLANSDAMDDTAEGSEDGEIETDKPALTKAEMRRQKRLRARQRRRETQKFQPEKKPDLRKRTWDIVDAGMDSLHYDDLGMLQDSGSTSTTQRKQITYDD</sequence>
<organism evidence="3 4">
    <name type="scientific">Xylaria flabelliformis</name>
    <dbReference type="NCBI Taxonomy" id="2512241"/>
    <lineage>
        <taxon>Eukaryota</taxon>
        <taxon>Fungi</taxon>
        <taxon>Dikarya</taxon>
        <taxon>Ascomycota</taxon>
        <taxon>Pezizomycotina</taxon>
        <taxon>Sordariomycetes</taxon>
        <taxon>Xylariomycetidae</taxon>
        <taxon>Xylariales</taxon>
        <taxon>Xylariaceae</taxon>
        <taxon>Xylaria</taxon>
    </lineage>
</organism>
<feature type="compositionally biased region" description="Acidic residues" evidence="2">
    <location>
        <begin position="288"/>
        <end position="301"/>
    </location>
</feature>
<gene>
    <name evidence="3" type="ORF">FHL15_011139</name>
</gene>
<name>A0A553HJ41_9PEZI</name>
<feature type="compositionally biased region" description="Basic and acidic residues" evidence="2">
    <location>
        <begin position="66"/>
        <end position="75"/>
    </location>
</feature>
<keyword evidence="1" id="KW-0175">Coiled coil</keyword>
<feature type="compositionally biased region" description="Polar residues" evidence="2">
    <location>
        <begin position="364"/>
        <end position="380"/>
    </location>
</feature>
<feature type="region of interest" description="Disordered" evidence="2">
    <location>
        <begin position="271"/>
        <end position="343"/>
    </location>
</feature>
<feature type="compositionally biased region" description="Polar residues" evidence="2">
    <location>
        <begin position="13"/>
        <end position="31"/>
    </location>
</feature>
<feature type="compositionally biased region" description="Basic and acidic residues" evidence="2">
    <location>
        <begin position="302"/>
        <end position="314"/>
    </location>
</feature>
<protein>
    <submittedName>
        <fullName evidence="3">Uncharacterized protein</fullName>
    </submittedName>
</protein>
<dbReference type="InterPro" id="IPR024526">
    <property type="entry name" value="DUF3807"/>
</dbReference>
<accession>A0A553HJ41</accession>
<dbReference type="OrthoDB" id="5422320at2759"/>
<dbReference type="PANTHER" id="PTHR40642:SF1">
    <property type="entry name" value="YALI0F31295P"/>
    <property type="match status" value="1"/>
</dbReference>
<feature type="compositionally biased region" description="Basic and acidic residues" evidence="2">
    <location>
        <begin position="326"/>
        <end position="343"/>
    </location>
</feature>
<evidence type="ECO:0000256" key="1">
    <source>
        <dbReference type="SAM" id="Coils"/>
    </source>
</evidence>
<evidence type="ECO:0000313" key="4">
    <source>
        <dbReference type="Proteomes" id="UP000319160"/>
    </source>
</evidence>
<dbReference type="PANTHER" id="PTHR40642">
    <property type="entry name" value="YALI0F31295P"/>
    <property type="match status" value="1"/>
</dbReference>
<feature type="region of interest" description="Disordered" evidence="2">
    <location>
        <begin position="1"/>
        <end position="85"/>
    </location>
</feature>
<dbReference type="EMBL" id="VFLP01000106">
    <property type="protein sequence ID" value="TRX87966.1"/>
    <property type="molecule type" value="Genomic_DNA"/>
</dbReference>
<dbReference type="Pfam" id="PF12720">
    <property type="entry name" value="DUF3807"/>
    <property type="match status" value="1"/>
</dbReference>
<dbReference type="STRING" id="2512241.A0A553HJ41"/>
<dbReference type="AlphaFoldDB" id="A0A553HJ41"/>
<feature type="region of interest" description="Disordered" evidence="2">
    <location>
        <begin position="359"/>
        <end position="380"/>
    </location>
</feature>
<comment type="caution">
    <text evidence="3">The sequence shown here is derived from an EMBL/GenBank/DDBJ whole genome shotgun (WGS) entry which is preliminary data.</text>
</comment>
<feature type="compositionally biased region" description="Basic residues" evidence="2">
    <location>
        <begin position="51"/>
        <end position="61"/>
    </location>
</feature>
<evidence type="ECO:0000256" key="2">
    <source>
        <dbReference type="SAM" id="MobiDB-lite"/>
    </source>
</evidence>
<proteinExistence type="predicted"/>
<feature type="compositionally biased region" description="Basic residues" evidence="2">
    <location>
        <begin position="315"/>
        <end position="325"/>
    </location>
</feature>
<evidence type="ECO:0000313" key="3">
    <source>
        <dbReference type="EMBL" id="TRX87966.1"/>
    </source>
</evidence>
<reference evidence="4" key="1">
    <citation type="submission" date="2019-06" db="EMBL/GenBank/DDBJ databases">
        <title>Draft genome sequence of the griseofulvin-producing fungus Xylaria cubensis strain G536.</title>
        <authorList>
            <person name="Mead M.E."/>
            <person name="Raja H.A."/>
            <person name="Steenwyk J.L."/>
            <person name="Knowles S.L."/>
            <person name="Oberlies N.H."/>
            <person name="Rokas A."/>
        </authorList>
    </citation>
    <scope>NUCLEOTIDE SEQUENCE [LARGE SCALE GENOMIC DNA]</scope>
    <source>
        <strain evidence="4">G536</strain>
    </source>
</reference>
<dbReference type="Proteomes" id="UP000319160">
    <property type="component" value="Unassembled WGS sequence"/>
</dbReference>
<keyword evidence="4" id="KW-1185">Reference proteome</keyword>